<feature type="transmembrane region" description="Helical" evidence="5">
    <location>
        <begin position="161"/>
        <end position="188"/>
    </location>
</feature>
<dbReference type="EMBL" id="FWZT01000010">
    <property type="protein sequence ID" value="SMF32816.1"/>
    <property type="molecule type" value="Genomic_DNA"/>
</dbReference>
<gene>
    <name evidence="6" type="ORF">SAMN06296036_11059</name>
</gene>
<dbReference type="STRING" id="1513793.SAMN06296036_11059"/>
<dbReference type="AlphaFoldDB" id="A0A1Y6BWR1"/>
<sequence>MIDQLLQEPIQIAPWILLSLGGFVGALSGLLGVGGGVLMTPALHILGLPMPLAVGTTLTQMVASSISGTIKHHSQANVSWPLVLAFGLPGVLGVLGGKELMVFVAHKPQLMAKLGLIYAGFLVLMAGLMAKRELAPKGSSGRRSIWKVGPRWSQGQGLYEIYYLPCIFFGVLIGVVSGLTGLGGGFFYMPIMSQLMDMPLKVSVGSSLGIVVISSIVGATSYGFAGMSDLNMAAMIAVGSIVGSVLGATATQFVQGRRLKLMFATLVLMAAISMVFKSYGHMNLSLGILFISGFSLVLVAMTTAIQNYLSMANK</sequence>
<evidence type="ECO:0000256" key="1">
    <source>
        <dbReference type="ARBA" id="ARBA00004141"/>
    </source>
</evidence>
<dbReference type="InterPro" id="IPR002781">
    <property type="entry name" value="TM_pro_TauE-like"/>
</dbReference>
<feature type="transmembrane region" description="Helical" evidence="5">
    <location>
        <begin position="45"/>
        <end position="66"/>
    </location>
</feature>
<comment type="subcellular location">
    <subcellularLocation>
        <location evidence="5">Cell membrane</location>
        <topology evidence="5">Multi-pass membrane protein</topology>
    </subcellularLocation>
    <subcellularLocation>
        <location evidence="1">Membrane</location>
        <topology evidence="1">Multi-pass membrane protein</topology>
    </subcellularLocation>
</comment>
<feature type="transmembrane region" description="Helical" evidence="5">
    <location>
        <begin position="12"/>
        <end position="33"/>
    </location>
</feature>
<evidence type="ECO:0000256" key="3">
    <source>
        <dbReference type="ARBA" id="ARBA00022989"/>
    </source>
</evidence>
<feature type="transmembrane region" description="Helical" evidence="5">
    <location>
        <begin position="200"/>
        <end position="224"/>
    </location>
</feature>
<dbReference type="GO" id="GO:0005886">
    <property type="term" value="C:plasma membrane"/>
    <property type="evidence" value="ECO:0007669"/>
    <property type="project" value="UniProtKB-SubCell"/>
</dbReference>
<feature type="transmembrane region" description="Helical" evidence="5">
    <location>
        <begin position="78"/>
        <end position="98"/>
    </location>
</feature>
<keyword evidence="4 5" id="KW-0472">Membrane</keyword>
<keyword evidence="3 5" id="KW-1133">Transmembrane helix</keyword>
<dbReference type="InterPro" id="IPR051598">
    <property type="entry name" value="TSUP/Inactive_protease-like"/>
</dbReference>
<dbReference type="PANTHER" id="PTHR43701">
    <property type="entry name" value="MEMBRANE TRANSPORTER PROTEIN MJ0441-RELATED"/>
    <property type="match status" value="1"/>
</dbReference>
<comment type="similarity">
    <text evidence="5">Belongs to the 4-toluene sulfonate uptake permease (TSUP) (TC 2.A.102) family.</text>
</comment>
<protein>
    <recommendedName>
        <fullName evidence="5">Probable membrane transporter protein</fullName>
    </recommendedName>
</protein>
<name>A0A1Y6BWR1_9BACT</name>
<proteinExistence type="inferred from homology"/>
<feature type="transmembrane region" description="Helical" evidence="5">
    <location>
        <begin position="286"/>
        <end position="309"/>
    </location>
</feature>
<dbReference type="Pfam" id="PF01925">
    <property type="entry name" value="TauE"/>
    <property type="match status" value="1"/>
</dbReference>
<keyword evidence="7" id="KW-1185">Reference proteome</keyword>
<feature type="transmembrane region" description="Helical" evidence="5">
    <location>
        <begin position="110"/>
        <end position="130"/>
    </location>
</feature>
<evidence type="ECO:0000256" key="5">
    <source>
        <dbReference type="RuleBase" id="RU363041"/>
    </source>
</evidence>
<feature type="transmembrane region" description="Helical" evidence="5">
    <location>
        <begin position="261"/>
        <end position="280"/>
    </location>
</feature>
<evidence type="ECO:0000313" key="6">
    <source>
        <dbReference type="EMBL" id="SMF32816.1"/>
    </source>
</evidence>
<evidence type="ECO:0000256" key="4">
    <source>
        <dbReference type="ARBA" id="ARBA00023136"/>
    </source>
</evidence>
<evidence type="ECO:0000256" key="2">
    <source>
        <dbReference type="ARBA" id="ARBA00022692"/>
    </source>
</evidence>
<feature type="transmembrane region" description="Helical" evidence="5">
    <location>
        <begin position="230"/>
        <end position="249"/>
    </location>
</feature>
<organism evidence="6 7">
    <name type="scientific">Pseudobacteriovorax antillogorgiicola</name>
    <dbReference type="NCBI Taxonomy" id="1513793"/>
    <lineage>
        <taxon>Bacteria</taxon>
        <taxon>Pseudomonadati</taxon>
        <taxon>Bdellovibrionota</taxon>
        <taxon>Oligoflexia</taxon>
        <taxon>Oligoflexales</taxon>
        <taxon>Pseudobacteriovoracaceae</taxon>
        <taxon>Pseudobacteriovorax</taxon>
    </lineage>
</organism>
<dbReference type="Proteomes" id="UP000192907">
    <property type="component" value="Unassembled WGS sequence"/>
</dbReference>
<keyword evidence="2 5" id="KW-0812">Transmembrane</keyword>
<reference evidence="7" key="1">
    <citation type="submission" date="2017-04" db="EMBL/GenBank/DDBJ databases">
        <authorList>
            <person name="Varghese N."/>
            <person name="Submissions S."/>
        </authorList>
    </citation>
    <scope>NUCLEOTIDE SEQUENCE [LARGE SCALE GENOMIC DNA]</scope>
    <source>
        <strain evidence="7">RKEM611</strain>
    </source>
</reference>
<dbReference type="RefSeq" id="WP_132320748.1">
    <property type="nucleotide sequence ID" value="NZ_FWZT01000010.1"/>
</dbReference>
<keyword evidence="5" id="KW-1003">Cell membrane</keyword>
<dbReference type="PANTHER" id="PTHR43701:SF2">
    <property type="entry name" value="MEMBRANE TRANSPORTER PROTEIN YJNA-RELATED"/>
    <property type="match status" value="1"/>
</dbReference>
<evidence type="ECO:0000313" key="7">
    <source>
        <dbReference type="Proteomes" id="UP000192907"/>
    </source>
</evidence>
<dbReference type="OrthoDB" id="457670at2"/>
<accession>A0A1Y6BWR1</accession>